<dbReference type="AlphaFoldDB" id="A0AAI9UND9"/>
<keyword evidence="2" id="KW-1185">Reference proteome</keyword>
<protein>
    <submittedName>
        <fullName evidence="1">Uncharacterized protein</fullName>
    </submittedName>
</protein>
<reference evidence="1 2" key="1">
    <citation type="submission" date="2016-10" db="EMBL/GenBank/DDBJ databases">
        <title>The genome sequence of Colletotrichum fioriniae PJ7.</title>
        <authorList>
            <person name="Baroncelli R."/>
        </authorList>
    </citation>
    <scope>NUCLEOTIDE SEQUENCE [LARGE SCALE GENOMIC DNA]</scope>
    <source>
        <strain evidence="1">Col 31</strain>
    </source>
</reference>
<organism evidence="1 2">
    <name type="scientific">Colletotrichum melonis</name>
    <dbReference type="NCBI Taxonomy" id="1209925"/>
    <lineage>
        <taxon>Eukaryota</taxon>
        <taxon>Fungi</taxon>
        <taxon>Dikarya</taxon>
        <taxon>Ascomycota</taxon>
        <taxon>Pezizomycotina</taxon>
        <taxon>Sordariomycetes</taxon>
        <taxon>Hypocreomycetidae</taxon>
        <taxon>Glomerellales</taxon>
        <taxon>Glomerellaceae</taxon>
        <taxon>Colletotrichum</taxon>
        <taxon>Colletotrichum acutatum species complex</taxon>
    </lineage>
</organism>
<accession>A0AAI9UND9</accession>
<name>A0AAI9UND9_9PEZI</name>
<evidence type="ECO:0000313" key="1">
    <source>
        <dbReference type="EMBL" id="KAK1459825.1"/>
    </source>
</evidence>
<dbReference type="EMBL" id="MLGG01000013">
    <property type="protein sequence ID" value="KAK1459825.1"/>
    <property type="molecule type" value="Genomic_DNA"/>
</dbReference>
<proteinExistence type="predicted"/>
<sequence length="116" mass="11881">MKDSIGISRKLLGWHGPVQLKVDVLAAPRLKISAAAEGLELPSGRGVLGADKAQPAAGRRIDEPVTTVDGDVALSALGYAGSAKLKAVAIEKLDFAVGEDNRSLGGNGEDSIGLHI</sequence>
<evidence type="ECO:0000313" key="2">
    <source>
        <dbReference type="Proteomes" id="UP001239795"/>
    </source>
</evidence>
<comment type="caution">
    <text evidence="1">The sequence shown here is derived from an EMBL/GenBank/DDBJ whole genome shotgun (WGS) entry which is preliminary data.</text>
</comment>
<gene>
    <name evidence="1" type="ORF">CMEL01_02824</name>
</gene>
<dbReference type="Proteomes" id="UP001239795">
    <property type="component" value="Unassembled WGS sequence"/>
</dbReference>